<organism evidence="2 3">
    <name type="scientific">Venustampulla echinocandica</name>
    <dbReference type="NCBI Taxonomy" id="2656787"/>
    <lineage>
        <taxon>Eukaryota</taxon>
        <taxon>Fungi</taxon>
        <taxon>Dikarya</taxon>
        <taxon>Ascomycota</taxon>
        <taxon>Pezizomycotina</taxon>
        <taxon>Leotiomycetes</taxon>
        <taxon>Helotiales</taxon>
        <taxon>Pleuroascaceae</taxon>
        <taxon>Venustampulla</taxon>
    </lineage>
</organism>
<reference evidence="2 3" key="1">
    <citation type="journal article" date="2018" name="IMA Fungus">
        <title>IMA Genome-F 9: Draft genome sequence of Annulohypoxylon stygium, Aspergillus mulundensis, Berkeleyomyces basicola (syn. Thielaviopsis basicola), Ceratocystis smalleyi, two Cercospora beticola strains, Coleophoma cylindrospora, Fusarium fracticaudum, Phialophora cf. hyalina, and Morchella septimelata.</title>
        <authorList>
            <person name="Wingfield B.D."/>
            <person name="Bills G.F."/>
            <person name="Dong Y."/>
            <person name="Huang W."/>
            <person name="Nel W.J."/>
            <person name="Swalarsk-Parry B.S."/>
            <person name="Vaghefi N."/>
            <person name="Wilken P.M."/>
            <person name="An Z."/>
            <person name="de Beer Z.W."/>
            <person name="De Vos L."/>
            <person name="Chen L."/>
            <person name="Duong T.A."/>
            <person name="Gao Y."/>
            <person name="Hammerbacher A."/>
            <person name="Kikkert J.R."/>
            <person name="Li Y."/>
            <person name="Li H."/>
            <person name="Li K."/>
            <person name="Li Q."/>
            <person name="Liu X."/>
            <person name="Ma X."/>
            <person name="Naidoo K."/>
            <person name="Pethybridge S.J."/>
            <person name="Sun J."/>
            <person name="Steenkamp E.T."/>
            <person name="van der Nest M.A."/>
            <person name="van Wyk S."/>
            <person name="Wingfield M.J."/>
            <person name="Xiong C."/>
            <person name="Yue Q."/>
            <person name="Zhang X."/>
        </authorList>
    </citation>
    <scope>NUCLEOTIDE SEQUENCE [LARGE SCALE GENOMIC DNA]</scope>
    <source>
        <strain evidence="2 3">BP 5553</strain>
    </source>
</reference>
<dbReference type="AlphaFoldDB" id="A0A370TH01"/>
<accession>A0A370TH01</accession>
<evidence type="ECO:0000313" key="2">
    <source>
        <dbReference type="EMBL" id="RDL34479.1"/>
    </source>
</evidence>
<gene>
    <name evidence="2" type="ORF">BP5553_07607</name>
</gene>
<sequence>MNTPADRQLDSSIETFFQAPPPGKSESFLDISDLQISQRTSGKKEFSDSGYSSRPSLSTTSQSSSSEMLERDPALSSSNCDQIHVTPDISIDSSTFDVAELLNFDGIDDVPPTDDNWLDILPNLHHMGTSASGFFGLANYHNFLPDQHVHQNNEATLKEPAYLPDLMELNFFDYNDELETRSL</sequence>
<protein>
    <submittedName>
        <fullName evidence="2">Uncharacterized protein</fullName>
    </submittedName>
</protein>
<dbReference type="EMBL" id="NPIC01000007">
    <property type="protein sequence ID" value="RDL34479.1"/>
    <property type="molecule type" value="Genomic_DNA"/>
</dbReference>
<evidence type="ECO:0000313" key="3">
    <source>
        <dbReference type="Proteomes" id="UP000254866"/>
    </source>
</evidence>
<feature type="compositionally biased region" description="Polar residues" evidence="1">
    <location>
        <begin position="1"/>
        <end position="15"/>
    </location>
</feature>
<name>A0A370TH01_9HELO</name>
<feature type="compositionally biased region" description="Low complexity" evidence="1">
    <location>
        <begin position="49"/>
        <end position="66"/>
    </location>
</feature>
<evidence type="ECO:0000256" key="1">
    <source>
        <dbReference type="SAM" id="MobiDB-lite"/>
    </source>
</evidence>
<proteinExistence type="predicted"/>
<dbReference type="Proteomes" id="UP000254866">
    <property type="component" value="Unassembled WGS sequence"/>
</dbReference>
<dbReference type="GeneID" id="43600456"/>
<keyword evidence="3" id="KW-1185">Reference proteome</keyword>
<comment type="caution">
    <text evidence="2">The sequence shown here is derived from an EMBL/GenBank/DDBJ whole genome shotgun (WGS) entry which is preliminary data.</text>
</comment>
<feature type="region of interest" description="Disordered" evidence="1">
    <location>
        <begin position="1"/>
        <end position="81"/>
    </location>
</feature>
<dbReference type="RefSeq" id="XP_031867461.1">
    <property type="nucleotide sequence ID" value="XM_032016230.1"/>
</dbReference>